<evidence type="ECO:0000256" key="3">
    <source>
        <dbReference type="SAM" id="Coils"/>
    </source>
</evidence>
<feature type="compositionally biased region" description="Basic and acidic residues" evidence="4">
    <location>
        <begin position="502"/>
        <end position="513"/>
    </location>
</feature>
<organism evidence="6 7">
    <name type="scientific">Trachymyrmex septentrionalis</name>
    <dbReference type="NCBI Taxonomy" id="34720"/>
    <lineage>
        <taxon>Eukaryota</taxon>
        <taxon>Metazoa</taxon>
        <taxon>Ecdysozoa</taxon>
        <taxon>Arthropoda</taxon>
        <taxon>Hexapoda</taxon>
        <taxon>Insecta</taxon>
        <taxon>Pterygota</taxon>
        <taxon>Neoptera</taxon>
        <taxon>Endopterygota</taxon>
        <taxon>Hymenoptera</taxon>
        <taxon>Apocrita</taxon>
        <taxon>Aculeata</taxon>
        <taxon>Formicoidea</taxon>
        <taxon>Formicidae</taxon>
        <taxon>Myrmicinae</taxon>
        <taxon>Trachymyrmex</taxon>
    </lineage>
</organism>
<feature type="compositionally biased region" description="Basic and acidic residues" evidence="4">
    <location>
        <begin position="317"/>
        <end position="326"/>
    </location>
</feature>
<dbReference type="PANTHER" id="PTHR15398:SF4">
    <property type="entry name" value="BROMODOMAIN-CONTAINING PROTEIN 8 ISOFORM X1"/>
    <property type="match status" value="1"/>
</dbReference>
<feature type="region of interest" description="Disordered" evidence="4">
    <location>
        <begin position="160"/>
        <end position="248"/>
    </location>
</feature>
<feature type="compositionally biased region" description="Basic and acidic residues" evidence="4">
    <location>
        <begin position="565"/>
        <end position="576"/>
    </location>
</feature>
<feature type="compositionally biased region" description="Polar residues" evidence="4">
    <location>
        <begin position="233"/>
        <end position="248"/>
    </location>
</feature>
<dbReference type="Proteomes" id="UP000078541">
    <property type="component" value="Unassembled WGS sequence"/>
</dbReference>
<protein>
    <submittedName>
        <fullName evidence="6">Bromodomain-containing protein 8</fullName>
    </submittedName>
</protein>
<keyword evidence="7" id="KW-1185">Reference proteome</keyword>
<proteinExistence type="predicted"/>
<dbReference type="STRING" id="34720.A0A195EYB1"/>
<evidence type="ECO:0000256" key="4">
    <source>
        <dbReference type="SAM" id="MobiDB-lite"/>
    </source>
</evidence>
<dbReference type="PROSITE" id="PS50014">
    <property type="entry name" value="BROMODOMAIN_2"/>
    <property type="match status" value="1"/>
</dbReference>
<feature type="compositionally biased region" description="Acidic residues" evidence="4">
    <location>
        <begin position="355"/>
        <end position="370"/>
    </location>
</feature>
<feature type="compositionally biased region" description="Polar residues" evidence="4">
    <location>
        <begin position="160"/>
        <end position="182"/>
    </location>
</feature>
<name>A0A195EYB1_9HYME</name>
<sequence length="784" mass="88377">IKFKRTTSNCDTWSTREQLCLASSVLKSGDQNWISVSRSLKPFVEKEPLKPTDWFSPKSCAIQYACLLENADTPKRKKRESGETTGESIVRKLTQERVTELSQMLNRQREEYLRLKTDLNHFKSSAISDEKLEKMWLDIQQEEREMEQKTRTHMAWLAKRQQQQKQDMSSPSISTSIVTQTRKAVEGTTEVLQESTATESLVENDEEKKTNRGGRSPLLTSLLKSPSPTTQTVQSFPSTPVQVSSPTITSLLGSSPKALNAQMTQKVSPQLQQLVSTAIASANTTPERPSVGAPTLSMLLEMPAKIKDEETSNDTSIEEKQSDAETKSVGASSNVEIEKNNSKLLGDMKETINETTEDVEEEVEEEEETEVTAPIYKESSDSVKEQKEPPEDIEGDQQDVPSAEIVSISSEMTNDLPSAEDTEKSQDISLILEDDESSQSTESKKKAVTEERIVENTVENTESLELFKEESIKEKNVAEIKEESSIKSQTEETNEETLEIGTELKKEKIKDSSEDATSSILQDVEVKEEETDKEPTDENEDTKQVTVEEVKSVKSEPVEATTTDAEIHIKTEKSTVVEEPGELDEEESSLSKLSSNRAMKTYSKKQNIAVDSEPENESTGEGADYRAWKKAVMLVYNRLATHKYASVFLRPITEDQAPGYHSVIFRPMDLSTIKKNIDNGTIRSTMHFQRDVMLMFQNAIMYNKHDTFIFKMAVSMQEECLQHMQARKRFSTGEGTFRRETRTAASSSSEANENSLKRKRSHITPSPHDTDTPRSKKRRKSEND</sequence>
<evidence type="ECO:0000313" key="6">
    <source>
        <dbReference type="EMBL" id="KYN33208.1"/>
    </source>
</evidence>
<feature type="compositionally biased region" description="Basic and acidic residues" evidence="4">
    <location>
        <begin position="336"/>
        <end position="352"/>
    </location>
</feature>
<dbReference type="AlphaFoldDB" id="A0A195EYB1"/>
<dbReference type="PANTHER" id="PTHR15398">
    <property type="entry name" value="BROMODOMAIN-CONTAINING PROTEIN 8"/>
    <property type="match status" value="1"/>
</dbReference>
<accession>A0A195EYB1</accession>
<dbReference type="InterPro" id="IPR037966">
    <property type="entry name" value="Brd8_Bromo_dom"/>
</dbReference>
<dbReference type="Pfam" id="PF00439">
    <property type="entry name" value="Bromodomain"/>
    <property type="match status" value="1"/>
</dbReference>
<feature type="domain" description="Bromo" evidence="5">
    <location>
        <begin position="640"/>
        <end position="710"/>
    </location>
</feature>
<feature type="compositionally biased region" description="Polar residues" evidence="4">
    <location>
        <begin position="407"/>
        <end position="416"/>
    </location>
</feature>
<feature type="coiled-coil region" evidence="3">
    <location>
        <begin position="91"/>
        <end position="118"/>
    </location>
</feature>
<feature type="compositionally biased region" description="Acidic residues" evidence="4">
    <location>
        <begin position="579"/>
        <end position="588"/>
    </location>
</feature>
<evidence type="ECO:0000256" key="1">
    <source>
        <dbReference type="ARBA" id="ARBA00023117"/>
    </source>
</evidence>
<reference evidence="6 7" key="1">
    <citation type="submission" date="2016-03" db="EMBL/GenBank/DDBJ databases">
        <title>Trachymyrmex septentrionalis WGS genome.</title>
        <authorList>
            <person name="Nygaard S."/>
            <person name="Hu H."/>
            <person name="Boomsma J."/>
            <person name="Zhang G."/>
        </authorList>
    </citation>
    <scope>NUCLEOTIDE SEQUENCE [LARGE SCALE GENOMIC DNA]</scope>
    <source>
        <strain evidence="6">Tsep2-gDNA-1</strain>
        <tissue evidence="6">Whole body</tissue>
    </source>
</reference>
<dbReference type="PRINTS" id="PR00503">
    <property type="entry name" value="BROMODOMAIN"/>
</dbReference>
<feature type="compositionally biased region" description="Basic and acidic residues" evidence="4">
    <location>
        <begin position="378"/>
        <end position="390"/>
    </location>
</feature>
<feature type="region of interest" description="Disordered" evidence="4">
    <location>
        <begin position="731"/>
        <end position="784"/>
    </location>
</feature>
<dbReference type="EMBL" id="KQ981909">
    <property type="protein sequence ID" value="KYN33208.1"/>
    <property type="molecule type" value="Genomic_DNA"/>
</dbReference>
<feature type="compositionally biased region" description="Low complexity" evidence="4">
    <location>
        <begin position="216"/>
        <end position="232"/>
    </location>
</feature>
<feature type="compositionally biased region" description="Basic and acidic residues" evidence="4">
    <location>
        <begin position="533"/>
        <end position="557"/>
    </location>
</feature>
<feature type="compositionally biased region" description="Polar residues" evidence="4">
    <location>
        <begin position="190"/>
        <end position="201"/>
    </location>
</feature>
<gene>
    <name evidence="6" type="ORF">ALC56_12541</name>
</gene>
<dbReference type="SMART" id="SM00297">
    <property type="entry name" value="BROMO"/>
    <property type="match status" value="1"/>
</dbReference>
<evidence type="ECO:0000259" key="5">
    <source>
        <dbReference type="PROSITE" id="PS50014"/>
    </source>
</evidence>
<keyword evidence="3" id="KW-0175">Coiled coil</keyword>
<evidence type="ECO:0000313" key="7">
    <source>
        <dbReference type="Proteomes" id="UP000078541"/>
    </source>
</evidence>
<dbReference type="GO" id="GO:0035267">
    <property type="term" value="C:NuA4 histone acetyltransferase complex"/>
    <property type="evidence" value="ECO:0007669"/>
    <property type="project" value="TreeGrafter"/>
</dbReference>
<dbReference type="CDD" id="cd05507">
    <property type="entry name" value="Bromo_brd8_like"/>
    <property type="match status" value="1"/>
</dbReference>
<feature type="region of interest" description="Disordered" evidence="4">
    <location>
        <begin position="477"/>
        <end position="593"/>
    </location>
</feature>
<evidence type="ECO:0000256" key="2">
    <source>
        <dbReference type="PROSITE-ProRule" id="PRU00035"/>
    </source>
</evidence>
<keyword evidence="1 2" id="KW-0103">Bromodomain</keyword>
<feature type="region of interest" description="Disordered" evidence="4">
    <location>
        <begin position="308"/>
        <end position="449"/>
    </location>
</feature>
<feature type="compositionally biased region" description="Low complexity" evidence="4">
    <location>
        <begin position="743"/>
        <end position="754"/>
    </location>
</feature>
<feature type="compositionally biased region" description="Basic residues" evidence="4">
    <location>
        <begin position="775"/>
        <end position="784"/>
    </location>
</feature>
<dbReference type="InterPro" id="IPR001487">
    <property type="entry name" value="Bromodomain"/>
</dbReference>
<dbReference type="InterPro" id="IPR036427">
    <property type="entry name" value="Bromodomain-like_sf"/>
</dbReference>
<dbReference type="SUPFAM" id="SSF47370">
    <property type="entry name" value="Bromodomain"/>
    <property type="match status" value="1"/>
</dbReference>
<dbReference type="Gene3D" id="1.20.920.10">
    <property type="entry name" value="Bromodomain-like"/>
    <property type="match status" value="1"/>
</dbReference>
<feature type="non-terminal residue" evidence="6">
    <location>
        <position position="1"/>
    </location>
</feature>